<dbReference type="eggNOG" id="ENOG5030QSN">
    <property type="taxonomic scope" value="Bacteria"/>
</dbReference>
<proteinExistence type="predicted"/>
<dbReference type="RefSeq" id="WP_014142723.1">
    <property type="nucleotide sequence ID" value="NC_016111.1"/>
</dbReference>
<dbReference type="KEGG" id="scy:SCATT_19590"/>
<dbReference type="HOGENOM" id="CLU_1738118_0_0_11"/>
<dbReference type="EMBL" id="CP003219">
    <property type="protein sequence ID" value="AEW94330.1"/>
    <property type="molecule type" value="Genomic_DNA"/>
</dbReference>
<dbReference type="OrthoDB" id="4294801at2"/>
<dbReference type="Proteomes" id="UP000007842">
    <property type="component" value="Chromosome"/>
</dbReference>
<dbReference type="KEGG" id="sct:SCAT_1968"/>
<sequence length="155" mass="16638">MSDEGKNAPLPRMSRQDALDWARRFTEEAAGAAGLELEPGSPDSLFGPCFGKHGETSTDERFQLMYSAYSPLPVEHHTAAVDKIRAALEREGYTITGYRPYGGPRVSAIVEATAPDNRFTVSVESAGKPPAPPTKLSFGVDTTCLIPPTATQSPQ</sequence>
<dbReference type="AlphaFoldDB" id="F8JUC1"/>
<protein>
    <submittedName>
        <fullName evidence="1">Uncharacterized protein</fullName>
    </submittedName>
</protein>
<dbReference type="PATRIC" id="fig|1003195.11.peg.3497"/>
<accession>F8JUC1</accession>
<organism evidence="1 2">
    <name type="scientific">Streptantibioticus cattleyicolor (strain ATCC 35852 / DSM 46488 / JCM 4925 / NBRC 14057 / NRRL 8057)</name>
    <name type="common">Streptomyces cattleya</name>
    <dbReference type="NCBI Taxonomy" id="1003195"/>
    <lineage>
        <taxon>Bacteria</taxon>
        <taxon>Bacillati</taxon>
        <taxon>Actinomycetota</taxon>
        <taxon>Actinomycetes</taxon>
        <taxon>Kitasatosporales</taxon>
        <taxon>Streptomycetaceae</taxon>
        <taxon>Streptantibioticus</taxon>
    </lineage>
</organism>
<dbReference type="STRING" id="1003195.SCATT_19590"/>
<reference evidence="2" key="1">
    <citation type="submission" date="2011-12" db="EMBL/GenBank/DDBJ databases">
        <title>Complete genome sequence of Streptomyces cattleya strain DSM 46488.</title>
        <authorList>
            <person name="Ou H.-Y."/>
            <person name="Li P."/>
            <person name="Zhao C."/>
            <person name="O'Hagan D."/>
            <person name="Deng Z."/>
        </authorList>
    </citation>
    <scope>NUCLEOTIDE SEQUENCE [LARGE SCALE GENOMIC DNA]</scope>
    <source>
        <strain evidence="2">ATCC 35852 / DSM 46488 / JCM 4925 / NBRC 14057 / NRRL 8057</strain>
    </source>
</reference>
<keyword evidence="2" id="KW-1185">Reference proteome</keyword>
<name>F8JUC1_STREN</name>
<evidence type="ECO:0000313" key="1">
    <source>
        <dbReference type="EMBL" id="AEW94330.1"/>
    </source>
</evidence>
<accession>G8WTY5</accession>
<evidence type="ECO:0000313" key="2">
    <source>
        <dbReference type="Proteomes" id="UP000007842"/>
    </source>
</evidence>
<gene>
    <name evidence="1" type="ordered locus">SCATT_19590</name>
</gene>